<dbReference type="Proteomes" id="UP000636800">
    <property type="component" value="Unassembled WGS sequence"/>
</dbReference>
<sequence>MATVVVKVLQAKLFEEFASIQWKEKGTRDEQDRKAMTIDDLQEQGGVRDPMNDLHYYQVQPDFRIEQASHFALITHTLVLYAKSRLSLNYK</sequence>
<protein>
    <submittedName>
        <fullName evidence="1">Uncharacterized protein</fullName>
    </submittedName>
</protein>
<accession>A0A835PFY1</accession>
<evidence type="ECO:0000313" key="2">
    <source>
        <dbReference type="Proteomes" id="UP000636800"/>
    </source>
</evidence>
<evidence type="ECO:0000313" key="1">
    <source>
        <dbReference type="EMBL" id="KAG0451918.1"/>
    </source>
</evidence>
<dbReference type="EMBL" id="JADCNL010000039">
    <property type="protein sequence ID" value="KAG0451918.1"/>
    <property type="molecule type" value="Genomic_DNA"/>
</dbReference>
<organism evidence="1 2">
    <name type="scientific">Vanilla planifolia</name>
    <name type="common">Vanilla</name>
    <dbReference type="NCBI Taxonomy" id="51239"/>
    <lineage>
        <taxon>Eukaryota</taxon>
        <taxon>Viridiplantae</taxon>
        <taxon>Streptophyta</taxon>
        <taxon>Embryophyta</taxon>
        <taxon>Tracheophyta</taxon>
        <taxon>Spermatophyta</taxon>
        <taxon>Magnoliopsida</taxon>
        <taxon>Liliopsida</taxon>
        <taxon>Asparagales</taxon>
        <taxon>Orchidaceae</taxon>
        <taxon>Vanilloideae</taxon>
        <taxon>Vanilleae</taxon>
        <taxon>Vanilla</taxon>
    </lineage>
</organism>
<proteinExistence type="predicted"/>
<comment type="caution">
    <text evidence="1">The sequence shown here is derived from an EMBL/GenBank/DDBJ whole genome shotgun (WGS) entry which is preliminary data.</text>
</comment>
<reference evidence="1 2" key="1">
    <citation type="journal article" date="2020" name="Nat. Food">
        <title>A phased Vanilla planifolia genome enables genetic improvement of flavour and production.</title>
        <authorList>
            <person name="Hasing T."/>
            <person name="Tang H."/>
            <person name="Brym M."/>
            <person name="Khazi F."/>
            <person name="Huang T."/>
            <person name="Chambers A.H."/>
        </authorList>
    </citation>
    <scope>NUCLEOTIDE SEQUENCE [LARGE SCALE GENOMIC DNA]</scope>
    <source>
        <tissue evidence="1">Leaf</tissue>
    </source>
</reference>
<dbReference type="OrthoDB" id="185373at2759"/>
<dbReference type="AlphaFoldDB" id="A0A835PFY1"/>
<name>A0A835PFY1_VANPL</name>
<gene>
    <name evidence="1" type="ORF">HPP92_026213</name>
</gene>
<keyword evidence="2" id="KW-1185">Reference proteome</keyword>